<sequence>MDRIFRCRWGDGHRVGHHHRSVNGEAGNRFNLIHYKAMDEAITTAITSLTGTVTGIGTAAMALVVAFAIWRNVRKAGNKV</sequence>
<keyword evidence="1" id="KW-0812">Transmembrane</keyword>
<comment type="caution">
    <text evidence="2">The sequence shown here is derived from an EMBL/GenBank/DDBJ whole genome shotgun (WGS) entry which is preliminary data.</text>
</comment>
<proteinExistence type="predicted"/>
<reference evidence="2 3" key="1">
    <citation type="submission" date="2020-08" db="EMBL/GenBank/DDBJ databases">
        <title>Genomic Encyclopedia of Type Strains, Phase IV (KMG-IV): sequencing the most valuable type-strain genomes for metagenomic binning, comparative biology and taxonomic classification.</title>
        <authorList>
            <person name="Goeker M."/>
        </authorList>
    </citation>
    <scope>NUCLEOTIDE SEQUENCE [LARGE SCALE GENOMIC DNA]</scope>
    <source>
        <strain evidence="2 3">YC6886</strain>
    </source>
</reference>
<evidence type="ECO:0000313" key="2">
    <source>
        <dbReference type="EMBL" id="MBB5349875.1"/>
    </source>
</evidence>
<protein>
    <submittedName>
        <fullName evidence="2">Uncharacterized protein</fullName>
    </submittedName>
</protein>
<evidence type="ECO:0000313" key="3">
    <source>
        <dbReference type="Proteomes" id="UP000557717"/>
    </source>
</evidence>
<keyword evidence="3" id="KW-1185">Reference proteome</keyword>
<organism evidence="2 3">
    <name type="scientific">Haloferula luteola</name>
    <dbReference type="NCBI Taxonomy" id="595692"/>
    <lineage>
        <taxon>Bacteria</taxon>
        <taxon>Pseudomonadati</taxon>
        <taxon>Verrucomicrobiota</taxon>
        <taxon>Verrucomicrobiia</taxon>
        <taxon>Verrucomicrobiales</taxon>
        <taxon>Verrucomicrobiaceae</taxon>
        <taxon>Haloferula</taxon>
    </lineage>
</organism>
<keyword evidence="1" id="KW-1133">Transmembrane helix</keyword>
<dbReference type="Proteomes" id="UP000557717">
    <property type="component" value="Unassembled WGS sequence"/>
</dbReference>
<dbReference type="EMBL" id="JACHFD010000001">
    <property type="protein sequence ID" value="MBB5349875.1"/>
    <property type="molecule type" value="Genomic_DNA"/>
</dbReference>
<evidence type="ECO:0000256" key="1">
    <source>
        <dbReference type="SAM" id="Phobius"/>
    </source>
</evidence>
<gene>
    <name evidence="2" type="ORF">HNR46_000096</name>
</gene>
<name>A0A840UVX7_9BACT</name>
<dbReference type="RefSeq" id="WP_184014753.1">
    <property type="nucleotide sequence ID" value="NZ_JACHFD010000001.1"/>
</dbReference>
<keyword evidence="1" id="KW-0472">Membrane</keyword>
<feature type="transmembrane region" description="Helical" evidence="1">
    <location>
        <begin position="45"/>
        <end position="70"/>
    </location>
</feature>
<accession>A0A840UVX7</accession>
<dbReference type="AlphaFoldDB" id="A0A840UVX7"/>